<evidence type="ECO:0000256" key="6">
    <source>
        <dbReference type="ARBA" id="ARBA00023136"/>
    </source>
</evidence>
<dbReference type="PhylomeDB" id="A7RWT4"/>
<dbReference type="InterPro" id="IPR000326">
    <property type="entry name" value="PAP2/HPO"/>
</dbReference>
<dbReference type="EMBL" id="DS469548">
    <property type="protein sequence ID" value="EDO44029.1"/>
    <property type="molecule type" value="Genomic_DNA"/>
</dbReference>
<dbReference type="AlphaFoldDB" id="A7RWT4"/>
<sequence>MLRALADPYLVRRFQTLCGLKEIKEPREELNRDNKFANGHAGNGYVNGFRPNGVLHKNGYYPKISEEELNKNNYNLPELKEQKYTYNPFFHWLFTLGATLGYEVFYITFFPFVFWNMDEYVARRLVFLWCLFMYVGQCAKDVIQWPRPPCPPVISVEKRFECEYGMPSTHAIVGALIPFTLVYYTYDRYEYPLPVGIAVFVCWCLLVCSSRLYMGMHTLQDVLAGLALTVAMLMVVIPVLDVQLENWVLTSPSAPIFIVAIPLAMCVLYPTPPLKTETKADTIMVVGVGVGVLLASWARFAPTRVPDPYLGTPFPITFPGFDRVMAMLSRFLLGIMILAPTRSVMKALIHMVLPRVLPKYLEPKLEKDFIEHTHRFITYTVVGFNAVFIVPMCFEYFGI</sequence>
<feature type="transmembrane region" description="Helical" evidence="8">
    <location>
        <begin position="282"/>
        <end position="300"/>
    </location>
</feature>
<keyword evidence="4" id="KW-0256">Endoplasmic reticulum</keyword>
<dbReference type="Pfam" id="PF01569">
    <property type="entry name" value="PAP2"/>
    <property type="match status" value="1"/>
</dbReference>
<dbReference type="CDD" id="cd03388">
    <property type="entry name" value="PAP2_SPPase1"/>
    <property type="match status" value="1"/>
</dbReference>
<proteinExistence type="inferred from homology"/>
<evidence type="ECO:0000256" key="8">
    <source>
        <dbReference type="SAM" id="Phobius"/>
    </source>
</evidence>
<evidence type="ECO:0000256" key="5">
    <source>
        <dbReference type="ARBA" id="ARBA00022989"/>
    </source>
</evidence>
<name>A7RWT4_NEMVE</name>
<keyword evidence="5 8" id="KW-1133">Transmembrane helix</keyword>
<dbReference type="SUPFAM" id="SSF48317">
    <property type="entry name" value="Acid phosphatase/Vanadium-dependent haloperoxidase"/>
    <property type="match status" value="1"/>
</dbReference>
<dbReference type="Proteomes" id="UP000001593">
    <property type="component" value="Unassembled WGS sequence"/>
</dbReference>
<evidence type="ECO:0000256" key="1">
    <source>
        <dbReference type="ARBA" id="ARBA00004477"/>
    </source>
</evidence>
<feature type="transmembrane region" description="Helical" evidence="8">
    <location>
        <begin position="252"/>
        <end position="270"/>
    </location>
</feature>
<dbReference type="InterPro" id="IPR036938">
    <property type="entry name" value="PAP2/HPO_sf"/>
</dbReference>
<dbReference type="OMA" id="RMVMKAV"/>
<keyword evidence="6 8" id="KW-0472">Membrane</keyword>
<dbReference type="eggNOG" id="KOG2822">
    <property type="taxonomic scope" value="Eukaryota"/>
</dbReference>
<feature type="domain" description="Phosphatidic acid phosphatase type 2/haloperoxidase" evidence="9">
    <location>
        <begin position="122"/>
        <end position="237"/>
    </location>
</feature>
<evidence type="ECO:0000256" key="2">
    <source>
        <dbReference type="ARBA" id="ARBA00022692"/>
    </source>
</evidence>
<feature type="transmembrane region" description="Helical" evidence="8">
    <location>
        <begin position="164"/>
        <end position="185"/>
    </location>
</feature>
<feature type="transmembrane region" description="Helical" evidence="8">
    <location>
        <begin position="376"/>
        <end position="397"/>
    </location>
</feature>
<feature type="transmembrane region" description="Helical" evidence="8">
    <location>
        <begin position="191"/>
        <end position="210"/>
    </location>
</feature>
<dbReference type="PANTHER" id="PTHR14969">
    <property type="entry name" value="SPHINGOSINE-1-PHOSPHATE PHOSPHOHYDROLASE"/>
    <property type="match status" value="1"/>
</dbReference>
<dbReference type="GO" id="GO:0006670">
    <property type="term" value="P:sphingosine metabolic process"/>
    <property type="evidence" value="ECO:0000318"/>
    <property type="project" value="GO_Central"/>
</dbReference>
<dbReference type="Gene3D" id="1.20.144.10">
    <property type="entry name" value="Phosphatidic acid phosphatase type 2/haloperoxidase"/>
    <property type="match status" value="1"/>
</dbReference>
<evidence type="ECO:0000313" key="11">
    <source>
        <dbReference type="Proteomes" id="UP000001593"/>
    </source>
</evidence>
<evidence type="ECO:0000256" key="4">
    <source>
        <dbReference type="ARBA" id="ARBA00022824"/>
    </source>
</evidence>
<dbReference type="KEGG" id="nve:5515990"/>
<keyword evidence="11" id="KW-1185">Reference proteome</keyword>
<dbReference type="STRING" id="45351.A7RWT4"/>
<keyword evidence="3" id="KW-0378">Hydrolase</keyword>
<dbReference type="PANTHER" id="PTHR14969:SF28">
    <property type="entry name" value="DIHYDROSPHINGOSINE 1-PHOSPHATE PHOSPHATASE LCB3-RELATED"/>
    <property type="match status" value="1"/>
</dbReference>
<keyword evidence="2 8" id="KW-0812">Transmembrane</keyword>
<evidence type="ECO:0000313" key="10">
    <source>
        <dbReference type="EMBL" id="EDO44029.1"/>
    </source>
</evidence>
<feature type="transmembrane region" description="Helical" evidence="8">
    <location>
        <begin position="89"/>
        <end position="114"/>
    </location>
</feature>
<dbReference type="SMART" id="SM00014">
    <property type="entry name" value="acidPPc"/>
    <property type="match status" value="1"/>
</dbReference>
<dbReference type="HOGENOM" id="CLU_043042_1_0_1"/>
<evidence type="ECO:0000256" key="7">
    <source>
        <dbReference type="ARBA" id="ARBA00038324"/>
    </source>
</evidence>
<evidence type="ECO:0000259" key="9">
    <source>
        <dbReference type="SMART" id="SM00014"/>
    </source>
</evidence>
<protein>
    <recommendedName>
        <fullName evidence="9">Phosphatidic acid phosphatase type 2/haloperoxidase domain-containing protein</fullName>
    </recommendedName>
</protein>
<reference evidence="10 11" key="1">
    <citation type="journal article" date="2007" name="Science">
        <title>Sea anemone genome reveals ancestral eumetazoan gene repertoire and genomic organization.</title>
        <authorList>
            <person name="Putnam N.H."/>
            <person name="Srivastava M."/>
            <person name="Hellsten U."/>
            <person name="Dirks B."/>
            <person name="Chapman J."/>
            <person name="Salamov A."/>
            <person name="Terry A."/>
            <person name="Shapiro H."/>
            <person name="Lindquist E."/>
            <person name="Kapitonov V.V."/>
            <person name="Jurka J."/>
            <person name="Genikhovich G."/>
            <person name="Grigoriev I.V."/>
            <person name="Lucas S.M."/>
            <person name="Steele R.E."/>
            <person name="Finnerty J.R."/>
            <person name="Technau U."/>
            <person name="Martindale M.Q."/>
            <person name="Rokhsar D.S."/>
        </authorList>
    </citation>
    <scope>NUCLEOTIDE SEQUENCE [LARGE SCALE GENOMIC DNA]</scope>
    <source>
        <strain evidence="11">CH2 X CH6</strain>
    </source>
</reference>
<feature type="transmembrane region" description="Helical" evidence="8">
    <location>
        <begin position="320"/>
        <end position="339"/>
    </location>
</feature>
<comment type="similarity">
    <text evidence="7">Belongs to the type 2 lipid phosphate phosphatase family.</text>
</comment>
<dbReference type="GO" id="GO:0042392">
    <property type="term" value="F:sphingosine-1-phosphate phosphatase activity"/>
    <property type="evidence" value="ECO:0000318"/>
    <property type="project" value="GO_Central"/>
</dbReference>
<organism evidence="10 11">
    <name type="scientific">Nematostella vectensis</name>
    <name type="common">Starlet sea anemone</name>
    <dbReference type="NCBI Taxonomy" id="45351"/>
    <lineage>
        <taxon>Eukaryota</taxon>
        <taxon>Metazoa</taxon>
        <taxon>Cnidaria</taxon>
        <taxon>Anthozoa</taxon>
        <taxon>Hexacorallia</taxon>
        <taxon>Actiniaria</taxon>
        <taxon>Edwardsiidae</taxon>
        <taxon>Nematostella</taxon>
    </lineage>
</organism>
<dbReference type="GO" id="GO:0046839">
    <property type="term" value="P:phospholipid dephosphorylation"/>
    <property type="evidence" value="ECO:0000318"/>
    <property type="project" value="GO_Central"/>
</dbReference>
<dbReference type="InParanoid" id="A7RWT4"/>
<feature type="transmembrane region" description="Helical" evidence="8">
    <location>
        <begin position="222"/>
        <end position="240"/>
    </location>
</feature>
<gene>
    <name evidence="10" type="ORF">NEMVEDRAFT_v1g163601</name>
</gene>
<dbReference type="GO" id="GO:0005789">
    <property type="term" value="C:endoplasmic reticulum membrane"/>
    <property type="evidence" value="ECO:0000318"/>
    <property type="project" value="GO_Central"/>
</dbReference>
<evidence type="ECO:0000256" key="3">
    <source>
        <dbReference type="ARBA" id="ARBA00022801"/>
    </source>
</evidence>
<comment type="subcellular location">
    <subcellularLocation>
        <location evidence="1">Endoplasmic reticulum membrane</location>
        <topology evidence="1">Multi-pass membrane protein</topology>
    </subcellularLocation>
</comment>
<accession>A7RWT4</accession>